<feature type="domain" description="Palmitoyltransferase DHHC" evidence="13">
    <location>
        <begin position="256"/>
        <end position="370"/>
    </location>
</feature>
<comment type="similarity">
    <text evidence="9">Belongs to the DHHC palmitoyltransferase family. PFA5 subfamily.</text>
</comment>
<dbReference type="PROSITE" id="PS50216">
    <property type="entry name" value="DHHC"/>
    <property type="match status" value="1"/>
</dbReference>
<protein>
    <recommendedName>
        <fullName evidence="11">Palmitoyltransferase</fullName>
        <ecNumber evidence="11">2.3.1.225</ecNumber>
    </recommendedName>
</protein>
<dbReference type="OrthoDB" id="1436450at2759"/>
<evidence type="ECO:0000256" key="3">
    <source>
        <dbReference type="ARBA" id="ARBA00022692"/>
    </source>
</evidence>
<evidence type="ECO:0000256" key="6">
    <source>
        <dbReference type="ARBA" id="ARBA00023139"/>
    </source>
</evidence>
<keyword evidence="3 11" id="KW-0812">Transmembrane</keyword>
<dbReference type="GO" id="GO:0006612">
    <property type="term" value="P:protein targeting to membrane"/>
    <property type="evidence" value="ECO:0007669"/>
    <property type="project" value="TreeGrafter"/>
</dbReference>
<feature type="transmembrane region" description="Helical" evidence="11">
    <location>
        <begin position="36"/>
        <end position="53"/>
    </location>
</feature>
<evidence type="ECO:0000256" key="12">
    <source>
        <dbReference type="SAM" id="MobiDB-lite"/>
    </source>
</evidence>
<keyword evidence="7" id="KW-0449">Lipoprotein</keyword>
<accession>A0A9P6DVX8</accession>
<dbReference type="PANTHER" id="PTHR22883:SF23">
    <property type="entry name" value="PALMITOYLTRANSFERASE ZDHHC6"/>
    <property type="match status" value="1"/>
</dbReference>
<sequence length="474" mass="54249">MPSNTSRSRWVGFTGQIKRRRTERREGPQPYVVRKLMIVFVFAITAYAVYVYIGRLCIAMVRQKPKAMGSRGQGIAYIIIFSFLSFMCIWTYMRVIITPPGFAADHVEQSPPPEARSALGPTFDSSTSYNYSTRAGPPYTSDSSNTLRNPPDHDIEKTAEADYDTRLPPASSSSSTPDASPAQAYIREYADRMAQHSPQVAISQFPSADANRELQLDAMSPITTGAAQIESDATQPVPFDVSPSRRPPTYPMLAPEYRYCRREEILKPPRTHHCRICGKCVLMYDHHCPWVGQCIGVHNRRFFVIFNYWSALFAIWIAITLLVATATHPNIADPQEIVITAIAALFAIFTSALGITHTILIIYNLTTVEHLFVSKMKERERSLLSRHFSFYQCRQKRNKLREWDQEWGRLGMEGNLWWLGSARKNWKAVMGDDPWYWFFPIGSTIGNGLSYPMNPRFSEDGRWRPRSEWPTEYR</sequence>
<feature type="transmembrane region" description="Helical" evidence="11">
    <location>
        <begin position="302"/>
        <end position="325"/>
    </location>
</feature>
<comment type="subcellular location">
    <subcellularLocation>
        <location evidence="1">Membrane</location>
        <topology evidence="1">Multi-pass membrane protein</topology>
    </subcellularLocation>
</comment>
<evidence type="ECO:0000256" key="1">
    <source>
        <dbReference type="ARBA" id="ARBA00004141"/>
    </source>
</evidence>
<dbReference type="GO" id="GO:0005794">
    <property type="term" value="C:Golgi apparatus"/>
    <property type="evidence" value="ECO:0007669"/>
    <property type="project" value="TreeGrafter"/>
</dbReference>
<comment type="domain">
    <text evidence="11">The DHHC domain is required for palmitoyltransferase activity.</text>
</comment>
<keyword evidence="15" id="KW-1185">Reference proteome</keyword>
<evidence type="ECO:0000313" key="14">
    <source>
        <dbReference type="EMBL" id="KAF9512155.1"/>
    </source>
</evidence>
<evidence type="ECO:0000256" key="7">
    <source>
        <dbReference type="ARBA" id="ARBA00023288"/>
    </source>
</evidence>
<evidence type="ECO:0000256" key="8">
    <source>
        <dbReference type="ARBA" id="ARBA00023315"/>
    </source>
</evidence>
<dbReference type="EMBL" id="MU128990">
    <property type="protein sequence ID" value="KAF9512155.1"/>
    <property type="molecule type" value="Genomic_DNA"/>
</dbReference>
<keyword evidence="4 11" id="KW-1133">Transmembrane helix</keyword>
<dbReference type="AlphaFoldDB" id="A0A9P6DVX8"/>
<keyword evidence="6" id="KW-0564">Palmitate</keyword>
<comment type="caution">
    <text evidence="14">The sequence shown here is derived from an EMBL/GenBank/DDBJ whole genome shotgun (WGS) entry which is preliminary data.</text>
</comment>
<organism evidence="14 15">
    <name type="scientific">Hydnum rufescens UP504</name>
    <dbReference type="NCBI Taxonomy" id="1448309"/>
    <lineage>
        <taxon>Eukaryota</taxon>
        <taxon>Fungi</taxon>
        <taxon>Dikarya</taxon>
        <taxon>Basidiomycota</taxon>
        <taxon>Agaricomycotina</taxon>
        <taxon>Agaricomycetes</taxon>
        <taxon>Cantharellales</taxon>
        <taxon>Hydnaceae</taxon>
        <taxon>Hydnum</taxon>
    </lineage>
</organism>
<evidence type="ECO:0000256" key="4">
    <source>
        <dbReference type="ARBA" id="ARBA00022989"/>
    </source>
</evidence>
<evidence type="ECO:0000256" key="10">
    <source>
        <dbReference type="ARBA" id="ARBA00048048"/>
    </source>
</evidence>
<keyword evidence="5 11" id="KW-0472">Membrane</keyword>
<feature type="transmembrane region" description="Helical" evidence="11">
    <location>
        <begin position="74"/>
        <end position="93"/>
    </location>
</feature>
<reference evidence="14" key="1">
    <citation type="journal article" date="2020" name="Nat. Commun.">
        <title>Large-scale genome sequencing of mycorrhizal fungi provides insights into the early evolution of symbiotic traits.</title>
        <authorList>
            <person name="Miyauchi S."/>
            <person name="Kiss E."/>
            <person name="Kuo A."/>
            <person name="Drula E."/>
            <person name="Kohler A."/>
            <person name="Sanchez-Garcia M."/>
            <person name="Morin E."/>
            <person name="Andreopoulos B."/>
            <person name="Barry K.W."/>
            <person name="Bonito G."/>
            <person name="Buee M."/>
            <person name="Carver A."/>
            <person name="Chen C."/>
            <person name="Cichocki N."/>
            <person name="Clum A."/>
            <person name="Culley D."/>
            <person name="Crous P.W."/>
            <person name="Fauchery L."/>
            <person name="Girlanda M."/>
            <person name="Hayes R.D."/>
            <person name="Keri Z."/>
            <person name="LaButti K."/>
            <person name="Lipzen A."/>
            <person name="Lombard V."/>
            <person name="Magnuson J."/>
            <person name="Maillard F."/>
            <person name="Murat C."/>
            <person name="Nolan M."/>
            <person name="Ohm R.A."/>
            <person name="Pangilinan J."/>
            <person name="Pereira M.F."/>
            <person name="Perotto S."/>
            <person name="Peter M."/>
            <person name="Pfister S."/>
            <person name="Riley R."/>
            <person name="Sitrit Y."/>
            <person name="Stielow J.B."/>
            <person name="Szollosi G."/>
            <person name="Zifcakova L."/>
            <person name="Stursova M."/>
            <person name="Spatafora J.W."/>
            <person name="Tedersoo L."/>
            <person name="Vaario L.M."/>
            <person name="Yamada A."/>
            <person name="Yan M."/>
            <person name="Wang P."/>
            <person name="Xu J."/>
            <person name="Bruns T."/>
            <person name="Baldrian P."/>
            <person name="Vilgalys R."/>
            <person name="Dunand C."/>
            <person name="Henrissat B."/>
            <person name="Grigoriev I.V."/>
            <person name="Hibbett D."/>
            <person name="Nagy L.G."/>
            <person name="Martin F.M."/>
        </authorList>
    </citation>
    <scope>NUCLEOTIDE SEQUENCE</scope>
    <source>
        <strain evidence="14">UP504</strain>
    </source>
</reference>
<dbReference type="InterPro" id="IPR001594">
    <property type="entry name" value="Palmitoyltrfase_DHHC"/>
</dbReference>
<proteinExistence type="inferred from homology"/>
<dbReference type="InterPro" id="IPR039859">
    <property type="entry name" value="PFA4/ZDH16/20/ERF2-like"/>
</dbReference>
<keyword evidence="8 11" id="KW-0012">Acyltransferase</keyword>
<name>A0A9P6DVX8_9AGAM</name>
<evidence type="ECO:0000256" key="2">
    <source>
        <dbReference type="ARBA" id="ARBA00022679"/>
    </source>
</evidence>
<dbReference type="Pfam" id="PF01529">
    <property type="entry name" value="DHHC"/>
    <property type="match status" value="1"/>
</dbReference>
<keyword evidence="2 11" id="KW-0808">Transferase</keyword>
<gene>
    <name evidence="14" type="ORF">BS47DRAFT_1466052</name>
</gene>
<evidence type="ECO:0000256" key="9">
    <source>
        <dbReference type="ARBA" id="ARBA00038298"/>
    </source>
</evidence>
<dbReference type="EC" id="2.3.1.225" evidence="11"/>
<dbReference type="GO" id="GO:0019706">
    <property type="term" value="F:protein-cysteine S-palmitoyltransferase activity"/>
    <property type="evidence" value="ECO:0007669"/>
    <property type="project" value="UniProtKB-EC"/>
</dbReference>
<comment type="catalytic activity">
    <reaction evidence="10 11">
        <text>L-cysteinyl-[protein] + hexadecanoyl-CoA = S-hexadecanoyl-L-cysteinyl-[protein] + CoA</text>
        <dbReference type="Rhea" id="RHEA:36683"/>
        <dbReference type="Rhea" id="RHEA-COMP:10131"/>
        <dbReference type="Rhea" id="RHEA-COMP:11032"/>
        <dbReference type="ChEBI" id="CHEBI:29950"/>
        <dbReference type="ChEBI" id="CHEBI:57287"/>
        <dbReference type="ChEBI" id="CHEBI:57379"/>
        <dbReference type="ChEBI" id="CHEBI:74151"/>
        <dbReference type="EC" id="2.3.1.225"/>
    </reaction>
</comment>
<dbReference type="GO" id="GO:0005783">
    <property type="term" value="C:endoplasmic reticulum"/>
    <property type="evidence" value="ECO:0007669"/>
    <property type="project" value="TreeGrafter"/>
</dbReference>
<dbReference type="GO" id="GO:0016020">
    <property type="term" value="C:membrane"/>
    <property type="evidence" value="ECO:0007669"/>
    <property type="project" value="UniProtKB-SubCell"/>
</dbReference>
<dbReference type="Proteomes" id="UP000886523">
    <property type="component" value="Unassembled WGS sequence"/>
</dbReference>
<evidence type="ECO:0000256" key="11">
    <source>
        <dbReference type="RuleBase" id="RU079119"/>
    </source>
</evidence>
<dbReference type="PANTHER" id="PTHR22883">
    <property type="entry name" value="ZINC FINGER DHHC DOMAIN CONTAINING PROTEIN"/>
    <property type="match status" value="1"/>
</dbReference>
<evidence type="ECO:0000259" key="13">
    <source>
        <dbReference type="Pfam" id="PF01529"/>
    </source>
</evidence>
<evidence type="ECO:0000256" key="5">
    <source>
        <dbReference type="ARBA" id="ARBA00023136"/>
    </source>
</evidence>
<feature type="region of interest" description="Disordered" evidence="12">
    <location>
        <begin position="134"/>
        <end position="155"/>
    </location>
</feature>
<evidence type="ECO:0000313" key="15">
    <source>
        <dbReference type="Proteomes" id="UP000886523"/>
    </source>
</evidence>
<feature type="transmembrane region" description="Helical" evidence="11">
    <location>
        <begin position="337"/>
        <end position="363"/>
    </location>
</feature>